<feature type="domain" description="HTH luxR-type" evidence="2">
    <location>
        <begin position="109"/>
        <end position="174"/>
    </location>
</feature>
<dbReference type="InterPro" id="IPR016032">
    <property type="entry name" value="Sig_transdc_resp-reg_C-effctor"/>
</dbReference>
<dbReference type="PROSITE" id="PS50043">
    <property type="entry name" value="HTH_LUXR_2"/>
    <property type="match status" value="1"/>
</dbReference>
<organism evidence="4 7">
    <name type="scientific">Citrobacter freundii</name>
    <dbReference type="NCBI Taxonomy" id="546"/>
    <lineage>
        <taxon>Bacteria</taxon>
        <taxon>Pseudomonadati</taxon>
        <taxon>Pseudomonadota</taxon>
        <taxon>Gammaproteobacteria</taxon>
        <taxon>Enterobacterales</taxon>
        <taxon>Enterobacteriaceae</taxon>
        <taxon>Citrobacter</taxon>
        <taxon>Citrobacter freundii complex</taxon>
    </lineage>
</organism>
<reference evidence="5 6" key="1">
    <citation type="submission" date="2017-04" db="EMBL/GenBank/DDBJ databases">
        <title>Emergence of KPC-2-producing Citrobacter isolates from sediments of a Chinese river.</title>
        <authorList>
            <person name="Zheng B."/>
        </authorList>
    </citation>
    <scope>NUCLEOTIDE SEQUENCE [LARGE SCALE GENOMIC DNA]</scope>
    <source>
        <strain evidence="5 6">C191</strain>
    </source>
</reference>
<reference evidence="3" key="4">
    <citation type="submission" date="2024-02" db="EMBL/GenBank/DDBJ databases">
        <authorList>
            <consortium name="Clinical and Environmental Microbiology Branch: Whole genome sequencing antimicrobial resistance pathogens in the healthcare setting"/>
        </authorList>
    </citation>
    <scope>NUCLEOTIDE SEQUENCE</scope>
    <source>
        <strain evidence="3">Whole organism</strain>
    </source>
</reference>
<dbReference type="Pfam" id="PF00196">
    <property type="entry name" value="GerE"/>
    <property type="match status" value="1"/>
</dbReference>
<dbReference type="EMBL" id="DAESCB010000004">
    <property type="protein sequence ID" value="HBH7041570.1"/>
    <property type="molecule type" value="Genomic_DNA"/>
</dbReference>
<dbReference type="GO" id="GO:0006355">
    <property type="term" value="P:regulation of DNA-templated transcription"/>
    <property type="evidence" value="ECO:0007669"/>
    <property type="project" value="InterPro"/>
</dbReference>
<dbReference type="InterPro" id="IPR036388">
    <property type="entry name" value="WH-like_DNA-bd_sf"/>
</dbReference>
<dbReference type="SUPFAM" id="SSF46894">
    <property type="entry name" value="C-terminal effector domain of the bipartite response regulators"/>
    <property type="match status" value="1"/>
</dbReference>
<keyword evidence="1" id="KW-0238">DNA-binding</keyword>
<evidence type="ECO:0000259" key="2">
    <source>
        <dbReference type="PROSITE" id="PS50043"/>
    </source>
</evidence>
<dbReference type="GO" id="GO:0003677">
    <property type="term" value="F:DNA binding"/>
    <property type="evidence" value="ECO:0007669"/>
    <property type="project" value="UniProtKB-KW"/>
</dbReference>
<gene>
    <name evidence="5" type="ORF">B9P89_04890</name>
    <name evidence="4" type="ORF">KV121_001613</name>
    <name evidence="3" type="ORF">P7U51_004352</name>
</gene>
<protein>
    <submittedName>
        <fullName evidence="4">Helix-turn-helix transcriptional regulator</fullName>
    </submittedName>
    <submittedName>
        <fullName evidence="5">LuxR family transcriptional regulator</fullName>
    </submittedName>
</protein>
<evidence type="ECO:0000313" key="4">
    <source>
        <dbReference type="EMBL" id="HBH7041570.1"/>
    </source>
</evidence>
<dbReference type="InterPro" id="IPR000792">
    <property type="entry name" value="Tscrpt_reg_LuxR_C"/>
</dbReference>
<evidence type="ECO:0000313" key="3">
    <source>
        <dbReference type="EMBL" id="EMM7459776.1"/>
    </source>
</evidence>
<dbReference type="Proteomes" id="UP000215827">
    <property type="component" value="Unassembled WGS sequence"/>
</dbReference>
<accession>A0A9P4DGP5</accession>
<reference evidence="4" key="2">
    <citation type="journal article" date="2018" name="Genome Biol.">
        <title>SKESA: strategic k-mer extension for scrupulous assemblies.</title>
        <authorList>
            <person name="Souvorov A."/>
            <person name="Agarwala R."/>
            <person name="Lipman D.J."/>
        </authorList>
    </citation>
    <scope>NUCLEOTIDE SEQUENCE</scope>
    <source>
        <strain evidence="4">91871</strain>
    </source>
</reference>
<evidence type="ECO:0000313" key="6">
    <source>
        <dbReference type="Proteomes" id="UP000215827"/>
    </source>
</evidence>
<dbReference type="SMART" id="SM00421">
    <property type="entry name" value="HTH_LUXR"/>
    <property type="match status" value="1"/>
</dbReference>
<dbReference type="OrthoDB" id="6571527at2"/>
<dbReference type="Proteomes" id="UP000885148">
    <property type="component" value="Unassembled WGS sequence"/>
</dbReference>
<dbReference type="Gene3D" id="1.10.10.10">
    <property type="entry name" value="Winged helix-like DNA-binding domain superfamily/Winged helix DNA-binding domain"/>
    <property type="match status" value="1"/>
</dbReference>
<dbReference type="AlphaFoldDB" id="A0A9P4DGP5"/>
<evidence type="ECO:0000256" key="1">
    <source>
        <dbReference type="ARBA" id="ARBA00023125"/>
    </source>
</evidence>
<reference evidence="4" key="3">
    <citation type="submission" date="2021-07" db="EMBL/GenBank/DDBJ databases">
        <authorList>
            <consortium name="NCBI Pathogen Detection Project"/>
        </authorList>
    </citation>
    <scope>NUCLEOTIDE SEQUENCE</scope>
    <source>
        <strain evidence="4">91871</strain>
    </source>
</reference>
<proteinExistence type="predicted"/>
<dbReference type="Proteomes" id="UP001169574">
    <property type="component" value="Unassembled WGS sequence"/>
</dbReference>
<evidence type="ECO:0000313" key="7">
    <source>
        <dbReference type="Proteomes" id="UP000885148"/>
    </source>
</evidence>
<name>A0A9P4DGP5_CITFR</name>
<dbReference type="EMBL" id="ABLGCN030000015">
    <property type="protein sequence ID" value="EMM7459776.1"/>
    <property type="molecule type" value="Genomic_DNA"/>
</dbReference>
<dbReference type="EMBL" id="NEFA01000004">
    <property type="protein sequence ID" value="OYR06419.1"/>
    <property type="molecule type" value="Genomic_DNA"/>
</dbReference>
<evidence type="ECO:0000313" key="5">
    <source>
        <dbReference type="EMBL" id="OYR06419.1"/>
    </source>
</evidence>
<sequence>MFLIFTKDIMLLQAIYHLFKNDVIVHVQHVHELCAVENHNAKVIIDTLNNNIFHTRLAYQLEKIKPSKIYILSPFRIKRCFGDTPVFFVNRNVSLSSFISLLNCNENYAITPELSLSRRQHQILTYILQQRSCSSIAEQMHITLKTYHCHKYNIMLLLKLRKMSDLVRHKISCYLL</sequence>
<comment type="caution">
    <text evidence="4">The sequence shown here is derived from an EMBL/GenBank/DDBJ whole genome shotgun (WGS) entry which is preliminary data.</text>
</comment>